<protein>
    <recommendedName>
        <fullName evidence="5">HNH endonuclease</fullName>
    </recommendedName>
</protein>
<dbReference type="AlphaFoldDB" id="A0AAJ5ZGJ1"/>
<dbReference type="Proteomes" id="UP001219901">
    <property type="component" value="Chromosome"/>
</dbReference>
<dbReference type="RefSeq" id="WP_342825123.1">
    <property type="nucleotide sequence ID" value="NZ_CP046146.1"/>
</dbReference>
<proteinExistence type="predicted"/>
<reference evidence="3" key="3">
    <citation type="submission" date="2023-06" db="EMBL/GenBank/DDBJ databases">
        <title>Pangenomics reveal diversification of enzyme families and niche specialization in globally abundant SAR202 bacteria.</title>
        <authorList>
            <person name="Saw J.H.W."/>
        </authorList>
    </citation>
    <scope>NUCLEOTIDE SEQUENCE [LARGE SCALE GENOMIC DNA]</scope>
    <source>
        <strain evidence="3">JH1073</strain>
    </source>
</reference>
<evidence type="ECO:0000313" key="2">
    <source>
        <dbReference type="EMBL" id="WFG38522.1"/>
    </source>
</evidence>
<reference evidence="2" key="2">
    <citation type="journal article" date="2023" name="Nat. Commun.">
        <title>Cultivation of marine bacteria of the SAR202 clade.</title>
        <authorList>
            <person name="Lim Y."/>
            <person name="Seo J.H."/>
            <person name="Giovannoni S.J."/>
            <person name="Kang I."/>
            <person name="Cho J.C."/>
        </authorList>
    </citation>
    <scope>NUCLEOTIDE SEQUENCE</scope>
    <source>
        <strain evidence="2">JH1073</strain>
    </source>
</reference>
<evidence type="ECO:0000313" key="1">
    <source>
        <dbReference type="EMBL" id="MDG0867110.1"/>
    </source>
</evidence>
<keyword evidence="3" id="KW-1185">Reference proteome</keyword>
<evidence type="ECO:0000313" key="4">
    <source>
        <dbReference type="Proteomes" id="UP001321249"/>
    </source>
</evidence>
<organism evidence="2 3">
    <name type="scientific">Candidatus Lucifugimonas marina</name>
    <dbReference type="NCBI Taxonomy" id="3038979"/>
    <lineage>
        <taxon>Bacteria</taxon>
        <taxon>Bacillati</taxon>
        <taxon>Chloroflexota</taxon>
        <taxon>Dehalococcoidia</taxon>
        <taxon>SAR202 cluster</taxon>
        <taxon>Candidatus Lucifugimonadales</taxon>
        <taxon>Candidatus Lucifugimonadaceae</taxon>
        <taxon>Candidatus Lucifugimonas</taxon>
    </lineage>
</organism>
<accession>A0AAJ5ZGJ1</accession>
<evidence type="ECO:0000313" key="3">
    <source>
        <dbReference type="Proteomes" id="UP001219901"/>
    </source>
</evidence>
<evidence type="ECO:0008006" key="5">
    <source>
        <dbReference type="Google" id="ProtNLM"/>
    </source>
</evidence>
<reference evidence="3 4" key="1">
    <citation type="submission" date="2019-11" db="EMBL/GenBank/DDBJ databases">
        <authorList>
            <person name="Cho J.-C."/>
        </authorList>
    </citation>
    <scope>NUCLEOTIDE SEQUENCE [LARGE SCALE GENOMIC DNA]</scope>
    <source>
        <strain evidence="2 3">JH1073</strain>
        <strain evidence="1 4">JH702</strain>
    </source>
</reference>
<dbReference type="Proteomes" id="UP001321249">
    <property type="component" value="Unassembled WGS sequence"/>
</dbReference>
<dbReference type="EMBL" id="WMBE01000002">
    <property type="protein sequence ID" value="MDG0867110.1"/>
    <property type="molecule type" value="Genomic_DNA"/>
</dbReference>
<sequence length="136" mass="15835">MTTTDLPIDHPERLLKFRGNGRLWEKQIEQRQKVIDRIRYEDGRWVWVGQAKSAKGQKYPQLSLGVGKGMRYLANARHIVFYLANGWVDSKAQQYRVRDGDPMNVHPENLVPVPPIGRARAESSMWGVRELREYFG</sequence>
<name>A0AAJ5ZGJ1_9CHLR</name>
<gene>
    <name evidence="1" type="ORF">GKO46_08485</name>
    <name evidence="2" type="ORF">GKO48_02490</name>
</gene>
<dbReference type="EMBL" id="CP046147">
    <property type="protein sequence ID" value="WFG38522.1"/>
    <property type="molecule type" value="Genomic_DNA"/>
</dbReference>